<evidence type="ECO:0000256" key="4">
    <source>
        <dbReference type="ARBA" id="ARBA00022553"/>
    </source>
</evidence>
<dbReference type="InterPro" id="IPR011712">
    <property type="entry name" value="Sig_transdc_His_kin_sub3_dim/P"/>
</dbReference>
<dbReference type="InterPro" id="IPR050482">
    <property type="entry name" value="Sensor_HK_TwoCompSys"/>
</dbReference>
<keyword evidence="5" id="KW-0808">Transferase</keyword>
<dbReference type="InterPro" id="IPR029016">
    <property type="entry name" value="GAF-like_dom_sf"/>
</dbReference>
<dbReference type="InterPro" id="IPR036890">
    <property type="entry name" value="HATPase_C_sf"/>
</dbReference>
<dbReference type="FunFam" id="3.30.450.40:FF:000052">
    <property type="entry name" value="Oxygen sensor histidine kinase response regulator DevS/DosS"/>
    <property type="match status" value="1"/>
</dbReference>
<feature type="domain" description="Histidine kinase/HSP90-like ATPase" evidence="12">
    <location>
        <begin position="480"/>
        <end position="573"/>
    </location>
</feature>
<dbReference type="SMART" id="SM00065">
    <property type="entry name" value="GAF"/>
    <property type="match status" value="2"/>
</dbReference>
<comment type="cofactor">
    <cofactor evidence="2">
        <name>heme</name>
        <dbReference type="ChEBI" id="CHEBI:30413"/>
    </cofactor>
</comment>
<evidence type="ECO:0000256" key="3">
    <source>
        <dbReference type="ARBA" id="ARBA00022490"/>
    </source>
</evidence>
<keyword evidence="3" id="KW-0963">Cytoplasm</keyword>
<dbReference type="SUPFAM" id="SSF55874">
    <property type="entry name" value="ATPase domain of HSP90 chaperone/DNA topoisomerase II/histidine kinase"/>
    <property type="match status" value="1"/>
</dbReference>
<dbReference type="GO" id="GO:0000287">
    <property type="term" value="F:magnesium ion binding"/>
    <property type="evidence" value="ECO:0007669"/>
    <property type="project" value="UniProtKB-ARBA"/>
</dbReference>
<evidence type="ECO:0000259" key="12">
    <source>
        <dbReference type="SMART" id="SM00387"/>
    </source>
</evidence>
<sequence length="574" mass="61597">MADEREQRRTTGRPSRVLPEELRTRLAEAKPSAPESLRDLLDAVLAVGRGLDLPTVLRRIVETAVVLVDAEYGALGVLGEDRRLAQFLPVGVGEEEAAAIGHLPEGHGLLGELIRHPRPLRLTDLATHPAASGLPPGHPPMHTFLGVPIRVREEVFGNLYLTQKRAGRPFDADDEKMLSTLAVAAGVAIENADLYESTRYRQQWQEAHAEVVSRLLAGAEEDEVLRLTAVQARRILRADLGVITLPEPGGHRLRVALAVGQSADLHNGLLLPYRGSFAGAALDAGEVLLSTDIERDPRARAGPARWKGLGPVVAAPMVAGGQPRGVLLLARGKGSAPFGRTVPGPLRVYADQAALGMELGERRRAAEELGLLHDRDRIAKDLHDLAIQRLFATGMTLQSALRFVEHPAARERLLRAVDDLDETIKTIRSTVFGLRLPARGPGAQGLRARATLVVEDAARALGFAPAVRMEGLLDTDVPASVGDHVVAVLREALSNVARHAEASRVQVVLAVSGGELRLSIEDDGRGFEGPVRGGGHSGLAHMTERAQGLGGSLTHERPERGGTRLVWRVPLPPP</sequence>
<keyword evidence="7 13" id="KW-0418">Kinase</keyword>
<dbReference type="PANTHER" id="PTHR24421">
    <property type="entry name" value="NITRATE/NITRITE SENSOR PROTEIN NARX-RELATED"/>
    <property type="match status" value="1"/>
</dbReference>
<dbReference type="KEGG" id="sals:SLNWT_6853"/>
<evidence type="ECO:0000256" key="9">
    <source>
        <dbReference type="ARBA" id="ARBA00023004"/>
    </source>
</evidence>
<name>A0A0B5EZX3_STRA4</name>
<evidence type="ECO:0000256" key="1">
    <source>
        <dbReference type="ARBA" id="ARBA00001946"/>
    </source>
</evidence>
<dbReference type="GO" id="GO:0046983">
    <property type="term" value="F:protein dimerization activity"/>
    <property type="evidence" value="ECO:0007669"/>
    <property type="project" value="InterPro"/>
</dbReference>
<gene>
    <name evidence="13" type="ORF">SLNWT_3256</name>
    <name evidence="14" type="ORF">SLNWT_6853</name>
</gene>
<dbReference type="EMBL" id="CP010519">
    <property type="protein sequence ID" value="AJE87229.1"/>
    <property type="molecule type" value="Genomic_DNA"/>
</dbReference>
<dbReference type="CDD" id="cd16917">
    <property type="entry name" value="HATPase_UhpB-NarQ-NarX-like"/>
    <property type="match status" value="1"/>
</dbReference>
<dbReference type="AlphaFoldDB" id="A0A0B5EZX3"/>
<accession>A0A0B5EZX3</accession>
<dbReference type="Pfam" id="PF13185">
    <property type="entry name" value="GAF_2"/>
    <property type="match status" value="2"/>
</dbReference>
<feature type="domain" description="GAF" evidence="11">
    <location>
        <begin position="220"/>
        <end position="367"/>
    </location>
</feature>
<organism evidence="13 15">
    <name type="scientific">Streptomyces albus (strain ATCC 21838 / DSM 41398 / FERM P-419 / JCM 4703 / NBRC 107858)</name>
    <dbReference type="NCBI Taxonomy" id="1081613"/>
    <lineage>
        <taxon>Bacteria</taxon>
        <taxon>Bacillati</taxon>
        <taxon>Actinomycetota</taxon>
        <taxon>Actinomycetes</taxon>
        <taxon>Kitasatosporales</taxon>
        <taxon>Streptomycetaceae</taxon>
        <taxon>Streptomyces</taxon>
    </lineage>
</organism>
<keyword evidence="15" id="KW-1185">Reference proteome</keyword>
<dbReference type="Gene3D" id="3.30.450.40">
    <property type="match status" value="2"/>
</dbReference>
<dbReference type="GO" id="GO:0005524">
    <property type="term" value="F:ATP binding"/>
    <property type="evidence" value="ECO:0007669"/>
    <property type="project" value="UniProtKB-ARBA"/>
</dbReference>
<evidence type="ECO:0000259" key="11">
    <source>
        <dbReference type="SMART" id="SM00065"/>
    </source>
</evidence>
<evidence type="ECO:0000256" key="7">
    <source>
        <dbReference type="ARBA" id="ARBA00022777"/>
    </source>
</evidence>
<evidence type="ECO:0000313" key="13">
    <source>
        <dbReference type="EMBL" id="AJE83632.1"/>
    </source>
</evidence>
<dbReference type="GO" id="GO:0020037">
    <property type="term" value="F:heme binding"/>
    <property type="evidence" value="ECO:0007669"/>
    <property type="project" value="UniProtKB-ARBA"/>
</dbReference>
<dbReference type="InterPro" id="IPR003594">
    <property type="entry name" value="HATPase_dom"/>
</dbReference>
<evidence type="ECO:0000256" key="2">
    <source>
        <dbReference type="ARBA" id="ARBA00001971"/>
    </source>
</evidence>
<dbReference type="KEGG" id="sals:SLNWT_3256"/>
<dbReference type="Gene3D" id="3.30.565.10">
    <property type="entry name" value="Histidine kinase-like ATPase, C-terminal domain"/>
    <property type="match status" value="1"/>
</dbReference>
<evidence type="ECO:0000256" key="10">
    <source>
        <dbReference type="ARBA" id="ARBA00023012"/>
    </source>
</evidence>
<keyword evidence="8" id="KW-0460">Magnesium</keyword>
<evidence type="ECO:0000256" key="5">
    <source>
        <dbReference type="ARBA" id="ARBA00022679"/>
    </source>
</evidence>
<evidence type="ECO:0000313" key="15">
    <source>
        <dbReference type="Proteomes" id="UP000031523"/>
    </source>
</evidence>
<proteinExistence type="predicted"/>
<dbReference type="GO" id="GO:0070026">
    <property type="term" value="F:nitric oxide binding"/>
    <property type="evidence" value="ECO:0007669"/>
    <property type="project" value="UniProtKB-ARBA"/>
</dbReference>
<dbReference type="EMBL" id="CP010519">
    <property type="protein sequence ID" value="AJE83632.1"/>
    <property type="molecule type" value="Genomic_DNA"/>
</dbReference>
<dbReference type="SMART" id="SM00387">
    <property type="entry name" value="HATPase_c"/>
    <property type="match status" value="1"/>
</dbReference>
<comment type="cofactor">
    <cofactor evidence="1">
        <name>Mg(2+)</name>
        <dbReference type="ChEBI" id="CHEBI:18420"/>
    </cofactor>
</comment>
<dbReference type="GO" id="GO:0000155">
    <property type="term" value="F:phosphorelay sensor kinase activity"/>
    <property type="evidence" value="ECO:0007669"/>
    <property type="project" value="InterPro"/>
</dbReference>
<reference evidence="13 15" key="1">
    <citation type="submission" date="2015-01" db="EMBL/GenBank/DDBJ databases">
        <title>Enhanced salinomycin production by adjusting the supply of polyketide extender units in Streptomyce albus DSM 41398.</title>
        <authorList>
            <person name="Lu C."/>
        </authorList>
    </citation>
    <scope>NUCLEOTIDE SEQUENCE [LARGE SCALE GENOMIC DNA]</scope>
    <source>
        <strain evidence="15">ATCC 21838 / DSM 41398 / FERM P-419 / JCM 4703 / NBRC 107858</strain>
        <strain evidence="13">DSM 41398</strain>
    </source>
</reference>
<dbReference type="GO" id="GO:0019826">
    <property type="term" value="F:oxygen sensor activity"/>
    <property type="evidence" value="ECO:0007669"/>
    <property type="project" value="UniProtKB-ARBA"/>
</dbReference>
<evidence type="ECO:0000256" key="6">
    <source>
        <dbReference type="ARBA" id="ARBA00022723"/>
    </source>
</evidence>
<evidence type="ECO:0000256" key="8">
    <source>
        <dbReference type="ARBA" id="ARBA00022842"/>
    </source>
</evidence>
<evidence type="ECO:0000313" key="14">
    <source>
        <dbReference type="EMBL" id="AJE87229.1"/>
    </source>
</evidence>
<dbReference type="Pfam" id="PF02518">
    <property type="entry name" value="HATPase_c"/>
    <property type="match status" value="1"/>
</dbReference>
<dbReference type="Gene3D" id="1.20.5.1930">
    <property type="match status" value="1"/>
</dbReference>
<keyword evidence="6" id="KW-0479">Metal-binding</keyword>
<dbReference type="Proteomes" id="UP000031523">
    <property type="component" value="Chromosome"/>
</dbReference>
<dbReference type="InterPro" id="IPR003018">
    <property type="entry name" value="GAF"/>
</dbReference>
<keyword evidence="9" id="KW-0408">Iron</keyword>
<dbReference type="GO" id="GO:0070025">
    <property type="term" value="F:carbon monoxide binding"/>
    <property type="evidence" value="ECO:0007669"/>
    <property type="project" value="UniProtKB-ARBA"/>
</dbReference>
<dbReference type="Pfam" id="PF07730">
    <property type="entry name" value="HisKA_3"/>
    <property type="match status" value="1"/>
</dbReference>
<keyword evidence="4" id="KW-0597">Phosphoprotein</keyword>
<dbReference type="PANTHER" id="PTHR24421:SF56">
    <property type="entry name" value="OXYGEN SENSOR HISTIDINE KINASE RESPONSE REGULATOR DOST"/>
    <property type="match status" value="1"/>
</dbReference>
<dbReference type="SUPFAM" id="SSF55781">
    <property type="entry name" value="GAF domain-like"/>
    <property type="match status" value="2"/>
</dbReference>
<feature type="domain" description="GAF" evidence="11">
    <location>
        <begin position="52"/>
        <end position="199"/>
    </location>
</feature>
<dbReference type="GO" id="GO:0070483">
    <property type="term" value="P:detection of hypoxia"/>
    <property type="evidence" value="ECO:0007669"/>
    <property type="project" value="UniProtKB-ARBA"/>
</dbReference>
<dbReference type="GO" id="GO:0019825">
    <property type="term" value="F:oxygen binding"/>
    <property type="evidence" value="ECO:0007669"/>
    <property type="project" value="UniProtKB-ARBA"/>
</dbReference>
<dbReference type="GO" id="GO:0016020">
    <property type="term" value="C:membrane"/>
    <property type="evidence" value="ECO:0007669"/>
    <property type="project" value="InterPro"/>
</dbReference>
<protein>
    <submittedName>
        <fullName evidence="13">Putative signal transduction histidine kinase</fullName>
    </submittedName>
</protein>
<keyword evidence="10" id="KW-0902">Two-component regulatory system</keyword>